<protein>
    <submittedName>
        <fullName evidence="6">Helix-turn-helix domain-containing protein</fullName>
    </submittedName>
</protein>
<dbReference type="PROSITE" id="PS50977">
    <property type="entry name" value="HTH_TETR_2"/>
    <property type="match status" value="1"/>
</dbReference>
<organism evidence="6 7">
    <name type="scientific">Nitratireductor aquimarinus</name>
    <dbReference type="NCBI Taxonomy" id="889300"/>
    <lineage>
        <taxon>Bacteria</taxon>
        <taxon>Pseudomonadati</taxon>
        <taxon>Pseudomonadota</taxon>
        <taxon>Alphaproteobacteria</taxon>
        <taxon>Hyphomicrobiales</taxon>
        <taxon>Phyllobacteriaceae</taxon>
        <taxon>Nitratireductor</taxon>
    </lineage>
</organism>
<evidence type="ECO:0000256" key="2">
    <source>
        <dbReference type="ARBA" id="ARBA00023125"/>
    </source>
</evidence>
<evidence type="ECO:0000256" key="4">
    <source>
        <dbReference type="PROSITE-ProRule" id="PRU00335"/>
    </source>
</evidence>
<dbReference type="PANTHER" id="PTHR30055">
    <property type="entry name" value="HTH-TYPE TRANSCRIPTIONAL REGULATOR RUTR"/>
    <property type="match status" value="1"/>
</dbReference>
<dbReference type="RefSeq" id="WP_317560313.1">
    <property type="nucleotide sequence ID" value="NZ_JAWLIP010000001.1"/>
</dbReference>
<proteinExistence type="predicted"/>
<dbReference type="Pfam" id="PF21351">
    <property type="entry name" value="TetR_C_41"/>
    <property type="match status" value="1"/>
</dbReference>
<keyword evidence="1" id="KW-0805">Transcription regulation</keyword>
<evidence type="ECO:0000313" key="6">
    <source>
        <dbReference type="EMBL" id="MDV6225091.1"/>
    </source>
</evidence>
<dbReference type="Pfam" id="PF00440">
    <property type="entry name" value="TetR_N"/>
    <property type="match status" value="1"/>
</dbReference>
<accession>A0ABU4AFU0</accession>
<dbReference type="InterPro" id="IPR009057">
    <property type="entry name" value="Homeodomain-like_sf"/>
</dbReference>
<keyword evidence="3" id="KW-0804">Transcription</keyword>
<evidence type="ECO:0000259" key="5">
    <source>
        <dbReference type="PROSITE" id="PS50977"/>
    </source>
</evidence>
<dbReference type="Proteomes" id="UP001185659">
    <property type="component" value="Unassembled WGS sequence"/>
</dbReference>
<sequence>MQQTAPRRSNRERSEDTRDRLIEAARRLFVEKSYAETGTPEIVREAGVTRGALYHHFADKQALFAAVAEREAESVAREIETGALDTTSATAALIDGGAAYLNAMTHPGRTRLLLLDGPAVLGRRQMDEIEDRHSNRTLREGLHAAMEAGALRSLPLDALTGLLAAAFDRAALAIDAGSDADAQIKALNGLIEGLATAPAPQA</sequence>
<dbReference type="InterPro" id="IPR001647">
    <property type="entry name" value="HTH_TetR"/>
</dbReference>
<gene>
    <name evidence="6" type="ORF">R2G56_02225</name>
</gene>
<dbReference type="PANTHER" id="PTHR30055:SF234">
    <property type="entry name" value="HTH-TYPE TRANSCRIPTIONAL REGULATOR BETI"/>
    <property type="match status" value="1"/>
</dbReference>
<keyword evidence="7" id="KW-1185">Reference proteome</keyword>
<comment type="caution">
    <text evidence="6">The sequence shown here is derived from an EMBL/GenBank/DDBJ whole genome shotgun (WGS) entry which is preliminary data.</text>
</comment>
<name>A0ABU4AFU0_9HYPH</name>
<dbReference type="PRINTS" id="PR00455">
    <property type="entry name" value="HTHTETR"/>
</dbReference>
<feature type="DNA-binding region" description="H-T-H motif" evidence="4">
    <location>
        <begin position="38"/>
        <end position="57"/>
    </location>
</feature>
<evidence type="ECO:0000313" key="7">
    <source>
        <dbReference type="Proteomes" id="UP001185659"/>
    </source>
</evidence>
<reference evidence="6 7" key="1">
    <citation type="submission" date="2023-10" db="EMBL/GenBank/DDBJ databases">
        <authorList>
            <person name="Venkata Ramana C."/>
            <person name="Sasikala C."/>
            <person name="Dhurka M."/>
        </authorList>
    </citation>
    <scope>NUCLEOTIDE SEQUENCE [LARGE SCALE GENOMIC DNA]</scope>
    <source>
        <strain evidence="6 7">KCTC 32151</strain>
    </source>
</reference>
<feature type="domain" description="HTH tetR-type" evidence="5">
    <location>
        <begin position="15"/>
        <end position="75"/>
    </location>
</feature>
<dbReference type="Gene3D" id="1.10.357.10">
    <property type="entry name" value="Tetracycline Repressor, domain 2"/>
    <property type="match status" value="1"/>
</dbReference>
<evidence type="ECO:0000256" key="3">
    <source>
        <dbReference type="ARBA" id="ARBA00023163"/>
    </source>
</evidence>
<keyword evidence="2 4" id="KW-0238">DNA-binding</keyword>
<dbReference type="EMBL" id="JAWLIP010000001">
    <property type="protein sequence ID" value="MDV6225091.1"/>
    <property type="molecule type" value="Genomic_DNA"/>
</dbReference>
<dbReference type="SUPFAM" id="SSF46689">
    <property type="entry name" value="Homeodomain-like"/>
    <property type="match status" value="1"/>
</dbReference>
<evidence type="ECO:0000256" key="1">
    <source>
        <dbReference type="ARBA" id="ARBA00023015"/>
    </source>
</evidence>
<dbReference type="InterPro" id="IPR049484">
    <property type="entry name" value="Rv0078-like_C"/>
</dbReference>
<dbReference type="InterPro" id="IPR050109">
    <property type="entry name" value="HTH-type_TetR-like_transc_reg"/>
</dbReference>